<gene>
    <name evidence="1" type="ORF">ACFPXP_08190</name>
</gene>
<accession>A0ABW1IMZ7</accession>
<proteinExistence type="predicted"/>
<dbReference type="EMBL" id="JBHSQV010000085">
    <property type="protein sequence ID" value="MFC5986410.1"/>
    <property type="molecule type" value="Genomic_DNA"/>
</dbReference>
<evidence type="ECO:0000313" key="1">
    <source>
        <dbReference type="EMBL" id="MFC5986410.1"/>
    </source>
</evidence>
<evidence type="ECO:0000313" key="2">
    <source>
        <dbReference type="Proteomes" id="UP001596250"/>
    </source>
</evidence>
<protein>
    <submittedName>
        <fullName evidence="1">Uncharacterized protein</fullName>
    </submittedName>
</protein>
<sequence>MDEEIKQKFDFVLLAVNDDKGGRIDIEDNTGGNLQDWFRKLNFHKMNPDDFEVRNEDLLKDIKLKDYEVKEEDGTPISLLTFNFQLNQLLMLINNPLLFPHRAYARLFNSERKDT</sequence>
<organism evidence="1 2">
    <name type="scientific">Marinicrinis lubricantis</name>
    <dbReference type="NCBI Taxonomy" id="2086470"/>
    <lineage>
        <taxon>Bacteria</taxon>
        <taxon>Bacillati</taxon>
        <taxon>Bacillota</taxon>
        <taxon>Bacilli</taxon>
        <taxon>Bacillales</taxon>
        <taxon>Paenibacillaceae</taxon>
    </lineage>
</organism>
<reference evidence="2" key="1">
    <citation type="journal article" date="2019" name="Int. J. Syst. Evol. Microbiol.">
        <title>The Global Catalogue of Microorganisms (GCM) 10K type strain sequencing project: providing services to taxonomists for standard genome sequencing and annotation.</title>
        <authorList>
            <consortium name="The Broad Institute Genomics Platform"/>
            <consortium name="The Broad Institute Genome Sequencing Center for Infectious Disease"/>
            <person name="Wu L."/>
            <person name="Ma J."/>
        </authorList>
    </citation>
    <scope>NUCLEOTIDE SEQUENCE [LARGE SCALE GENOMIC DNA]</scope>
    <source>
        <strain evidence="2">CCM 8749</strain>
    </source>
</reference>
<dbReference type="Proteomes" id="UP001596250">
    <property type="component" value="Unassembled WGS sequence"/>
</dbReference>
<name>A0ABW1IMZ7_9BACL</name>
<comment type="caution">
    <text evidence="1">The sequence shown here is derived from an EMBL/GenBank/DDBJ whole genome shotgun (WGS) entry which is preliminary data.</text>
</comment>
<dbReference type="RefSeq" id="WP_379893746.1">
    <property type="nucleotide sequence ID" value="NZ_CBCSCT010000127.1"/>
</dbReference>
<keyword evidence="2" id="KW-1185">Reference proteome</keyword>